<dbReference type="OrthoDB" id="103819at2759"/>
<dbReference type="Gene3D" id="4.10.240.10">
    <property type="entry name" value="Zn(2)-C6 fungal-type DNA-binding domain"/>
    <property type="match status" value="1"/>
</dbReference>
<dbReference type="VEuPathDB" id="FungiDB:EYZ11_008459"/>
<evidence type="ECO:0000256" key="1">
    <source>
        <dbReference type="ARBA" id="ARBA00022723"/>
    </source>
</evidence>
<proteinExistence type="predicted"/>
<dbReference type="EMBL" id="QUQM01000005">
    <property type="protein sequence ID" value="KAA8643003.1"/>
    <property type="molecule type" value="Genomic_DNA"/>
</dbReference>
<keyword evidence="1" id="KW-0479">Metal-binding</keyword>
<dbReference type="InterPro" id="IPR036864">
    <property type="entry name" value="Zn2-C6_fun-type_DNA-bd_sf"/>
</dbReference>
<dbReference type="SMART" id="SM00066">
    <property type="entry name" value="GAL4"/>
    <property type="match status" value="1"/>
</dbReference>
<dbReference type="GO" id="GO:0008270">
    <property type="term" value="F:zinc ion binding"/>
    <property type="evidence" value="ECO:0007669"/>
    <property type="project" value="InterPro"/>
</dbReference>
<dbReference type="GO" id="GO:0000981">
    <property type="term" value="F:DNA-binding transcription factor activity, RNA polymerase II-specific"/>
    <property type="evidence" value="ECO:0007669"/>
    <property type="project" value="InterPro"/>
</dbReference>
<accession>A0A5M9MDJ1</accession>
<dbReference type="Proteomes" id="UP000324241">
    <property type="component" value="Unassembled WGS sequence"/>
</dbReference>
<dbReference type="PANTHER" id="PTHR46910:SF5">
    <property type="entry name" value="ZN(II)2CYS6 TRANSCRIPTION FACTOR (EUROFUNG)"/>
    <property type="match status" value="1"/>
</dbReference>
<keyword evidence="2" id="KW-0805">Transcription regulation</keyword>
<dbReference type="CDD" id="cd12148">
    <property type="entry name" value="fungal_TF_MHR"/>
    <property type="match status" value="1"/>
</dbReference>
<evidence type="ECO:0000313" key="8">
    <source>
        <dbReference type="Proteomes" id="UP000324241"/>
    </source>
</evidence>
<evidence type="ECO:0000256" key="2">
    <source>
        <dbReference type="ARBA" id="ARBA00023015"/>
    </source>
</evidence>
<gene>
    <name evidence="7" type="ORF">ATNIH1004_009765</name>
</gene>
<organism evidence="7 8">
    <name type="scientific">Aspergillus tanneri</name>
    <dbReference type="NCBI Taxonomy" id="1220188"/>
    <lineage>
        <taxon>Eukaryota</taxon>
        <taxon>Fungi</taxon>
        <taxon>Dikarya</taxon>
        <taxon>Ascomycota</taxon>
        <taxon>Pezizomycotina</taxon>
        <taxon>Eurotiomycetes</taxon>
        <taxon>Eurotiomycetidae</taxon>
        <taxon>Eurotiales</taxon>
        <taxon>Aspergillaceae</taxon>
        <taxon>Aspergillus</taxon>
        <taxon>Aspergillus subgen. Circumdati</taxon>
    </lineage>
</organism>
<dbReference type="RefSeq" id="XP_033422365.1">
    <property type="nucleotide sequence ID" value="XM_033574347.1"/>
</dbReference>
<dbReference type="Pfam" id="PF00172">
    <property type="entry name" value="Zn_clus"/>
    <property type="match status" value="1"/>
</dbReference>
<keyword evidence="5" id="KW-0539">Nucleus</keyword>
<dbReference type="AlphaFoldDB" id="A0A5M9MDJ1"/>
<dbReference type="Pfam" id="PF04082">
    <property type="entry name" value="Fungal_trans"/>
    <property type="match status" value="1"/>
</dbReference>
<dbReference type="InterPro" id="IPR001138">
    <property type="entry name" value="Zn2Cys6_DnaBD"/>
</dbReference>
<dbReference type="GO" id="GO:0006351">
    <property type="term" value="P:DNA-templated transcription"/>
    <property type="evidence" value="ECO:0007669"/>
    <property type="project" value="InterPro"/>
</dbReference>
<comment type="caution">
    <text evidence="7">The sequence shown here is derived from an EMBL/GenBank/DDBJ whole genome shotgun (WGS) entry which is preliminary data.</text>
</comment>
<dbReference type="GO" id="GO:0009893">
    <property type="term" value="P:positive regulation of metabolic process"/>
    <property type="evidence" value="ECO:0007669"/>
    <property type="project" value="UniProtKB-ARBA"/>
</dbReference>
<name>A0A5M9MDJ1_9EURO</name>
<dbReference type="PANTHER" id="PTHR46910">
    <property type="entry name" value="TRANSCRIPTION FACTOR PDR1"/>
    <property type="match status" value="1"/>
</dbReference>
<feature type="domain" description="Zn(2)-C6 fungal-type" evidence="6">
    <location>
        <begin position="18"/>
        <end position="47"/>
    </location>
</feature>
<sequence length="729" mass="81163">MEAEGPESDSKESLGKRACDNCRLRKIRCDKQSPCSNCRSSQITCRSTGAGQKPREPRRRVLISSQYERKIDLVEERLGSIERVLRELKASISGSNTSAVEQLHYQTTPLSGQVTPSTSELRSTTTAALEQHECDPTFEGNSSLAAHSAYASEFLESAVSRSALAMSTPKINAALSTLKQIVNMQDPQSHPSPREVRLPNQRAMPSSGLRDLAMPPIQVVLPLLRKLKDEPPSIFQGFCPFVPPDRLIEKCREVYFATDEYSDATFIIVNGGLFYAFGECSVLEKDPETRESYRRYVKLCHANLETALANLSLLMPARMESIEALTLGSIHSIEISKPSFGLTLTSAAARLCQTLGYHRASSMEHDSKSVRENKLRLFWSVYVIDKALSLRLGRASTIQDYDISLPWTVDTLELSHPFSNIYTLWIRLAAIQGKVYEKLYSPAALSQPESERIAYARQLASDMQWNVMEPFKQITAKLSKMTIVEEIYLRSDEVSRLSVLTLIYRAIPPPADSPSTFVDECVETARAALQANHDSMAMLMEADEYMMSSYLHWTILYAPFVPFIVIFCHTIEVSSQEDLKRLEDFVASLEPNCALSEAIAKMHRLCNVLSNVARLYLEAKSQAQIQHDQNSASVGQEFDTYLTALGLAPAPIDVGYVRWAAAPVAPGPTPAVPGAVGQMPVEMAEAEDQRPPVNMPQTTLGNWFSGNQHMMGLLEEDWSLFDLSILPQS</sequence>
<evidence type="ECO:0000259" key="6">
    <source>
        <dbReference type="PROSITE" id="PS50048"/>
    </source>
</evidence>
<evidence type="ECO:0000256" key="3">
    <source>
        <dbReference type="ARBA" id="ARBA00023125"/>
    </source>
</evidence>
<dbReference type="InterPro" id="IPR007219">
    <property type="entry name" value="XnlR_reg_dom"/>
</dbReference>
<dbReference type="SUPFAM" id="SSF57701">
    <property type="entry name" value="Zn2/Cys6 DNA-binding domain"/>
    <property type="match status" value="1"/>
</dbReference>
<protein>
    <recommendedName>
        <fullName evidence="6">Zn(2)-C6 fungal-type domain-containing protein</fullName>
    </recommendedName>
</protein>
<reference evidence="7 8" key="1">
    <citation type="submission" date="2019-08" db="EMBL/GenBank/DDBJ databases">
        <title>The genome sequence of a newly discovered highly antifungal drug resistant Aspergillus species, Aspergillus tanneri NIH 1004.</title>
        <authorList>
            <person name="Mounaud S."/>
            <person name="Singh I."/>
            <person name="Joardar V."/>
            <person name="Pakala S."/>
            <person name="Pakala S."/>
            <person name="Venepally P."/>
            <person name="Chung J.K."/>
            <person name="Losada L."/>
            <person name="Nierman W.C."/>
        </authorList>
    </citation>
    <scope>NUCLEOTIDE SEQUENCE [LARGE SCALE GENOMIC DNA]</scope>
    <source>
        <strain evidence="7 8">NIH1004</strain>
    </source>
</reference>
<dbReference type="CDD" id="cd00067">
    <property type="entry name" value="GAL4"/>
    <property type="match status" value="1"/>
</dbReference>
<dbReference type="PROSITE" id="PS00463">
    <property type="entry name" value="ZN2_CY6_FUNGAL_1"/>
    <property type="match status" value="1"/>
</dbReference>
<dbReference type="GO" id="GO:0003677">
    <property type="term" value="F:DNA binding"/>
    <property type="evidence" value="ECO:0007669"/>
    <property type="project" value="UniProtKB-KW"/>
</dbReference>
<dbReference type="GeneID" id="54332467"/>
<evidence type="ECO:0000313" key="7">
    <source>
        <dbReference type="EMBL" id="KAA8643003.1"/>
    </source>
</evidence>
<dbReference type="VEuPathDB" id="FungiDB:EYZ11_008450"/>
<keyword evidence="4" id="KW-0804">Transcription</keyword>
<dbReference type="InterPro" id="IPR050987">
    <property type="entry name" value="AtrR-like"/>
</dbReference>
<evidence type="ECO:0000256" key="5">
    <source>
        <dbReference type="ARBA" id="ARBA00023242"/>
    </source>
</evidence>
<dbReference type="SMART" id="SM00906">
    <property type="entry name" value="Fungal_trans"/>
    <property type="match status" value="1"/>
</dbReference>
<dbReference type="PROSITE" id="PS50048">
    <property type="entry name" value="ZN2_CY6_FUNGAL_2"/>
    <property type="match status" value="1"/>
</dbReference>
<keyword evidence="3" id="KW-0238">DNA-binding</keyword>
<evidence type="ECO:0000256" key="4">
    <source>
        <dbReference type="ARBA" id="ARBA00023163"/>
    </source>
</evidence>